<dbReference type="InterPro" id="IPR000014">
    <property type="entry name" value="PAS"/>
</dbReference>
<dbReference type="InterPro" id="IPR025662">
    <property type="entry name" value="Sigma_54_int_dom_ATP-bd_1"/>
</dbReference>
<dbReference type="PANTHER" id="PTHR32071">
    <property type="entry name" value="TRANSCRIPTIONAL REGULATORY PROTEIN"/>
    <property type="match status" value="1"/>
</dbReference>
<sequence>MYKINKIDQCTSGLTVTKAKKEWGCLMENRKILIENSHKRSEGYGIEKKSNYSKKILLGEELEKILIINKELIEVSEIYIDMVFSAVMDDDFIMVLTDNNGCILYMKETECSNDKLDCINIKVGAYMDERNIGTNAMGTAINEDKCVQITASEHYIEGFKGLTCSAAPIHNTGGDIIGTLNLTCRSSMKHPHTLGLVVFGVKAIENELDKKKINDILTQTYNYMESVIENLDKGIIIVDKEGKIVNINKFGAEIFNKDKDALLKEHINYILPNLENILPKLDENKSTIIKEVKLKHTSTYKTKLVFKGIKHKEKTIGMVVTMSNEKEEVDVKDTTGAFLTFNDIIGESAAIINVITNCKIISNSPSTVLIQGESGTGKEVLAQAMHNYSLRRRNKFVAINCGAIPDNMIESELFGYEDGTFTGGKKGGKPGKFEIANGGTLFLDEIGEMPLDMQVNLLRVLQEGRVTRLGGSKEINVDVRVIAATNKNLKKEIKKGNFREDLYYRLCVIPITLPPLRERKGDLENLIEYFLRVKSFKLNKHMLEIKEDLYNSLLSYSWPGNIRQLENYIENIVNLDGNLSFDLWEEEDDKKNQVIIEEIIGNISDKSEEVNKDNFNLQELEMKTIEEAIKYYNNNMTKVAKALGISRNTLYLKIKKYQIEMY</sequence>
<evidence type="ECO:0000256" key="2">
    <source>
        <dbReference type="ARBA" id="ARBA00022840"/>
    </source>
</evidence>
<dbReference type="SUPFAM" id="SSF55785">
    <property type="entry name" value="PYP-like sensor domain (PAS domain)"/>
    <property type="match status" value="1"/>
</dbReference>
<dbReference type="GO" id="GO:0043565">
    <property type="term" value="F:sequence-specific DNA binding"/>
    <property type="evidence" value="ECO:0007669"/>
    <property type="project" value="InterPro"/>
</dbReference>
<evidence type="ECO:0000256" key="5">
    <source>
        <dbReference type="ARBA" id="ARBA00023163"/>
    </source>
</evidence>
<keyword evidence="4" id="KW-0238">DNA-binding</keyword>
<dbReference type="InterPro" id="IPR002078">
    <property type="entry name" value="Sigma_54_int"/>
</dbReference>
<dbReference type="EMBL" id="CP006721">
    <property type="protein sequence ID" value="AGX42611.1"/>
    <property type="molecule type" value="Genomic_DNA"/>
</dbReference>
<dbReference type="Pfam" id="PF00158">
    <property type="entry name" value="Sigma54_activat"/>
    <property type="match status" value="1"/>
</dbReference>
<dbReference type="PANTHER" id="PTHR32071:SF57">
    <property type="entry name" value="C4-DICARBOXYLATE TRANSPORT TRANSCRIPTIONAL REGULATORY PROTEIN DCTD"/>
    <property type="match status" value="1"/>
</dbReference>
<dbReference type="eggNOG" id="COG3284">
    <property type="taxonomic scope" value="Bacteria"/>
</dbReference>
<dbReference type="PATRIC" id="fig|1345695.10.peg.3727"/>
<proteinExistence type="predicted"/>
<dbReference type="HOGENOM" id="CLU_000445_8_12_9"/>
<dbReference type="PROSITE" id="PS00676">
    <property type="entry name" value="SIGMA54_INTERACT_2"/>
    <property type="match status" value="1"/>
</dbReference>
<dbReference type="GO" id="GO:0005524">
    <property type="term" value="F:ATP binding"/>
    <property type="evidence" value="ECO:0007669"/>
    <property type="project" value="UniProtKB-KW"/>
</dbReference>
<dbReference type="InterPro" id="IPR058031">
    <property type="entry name" value="AAA_lid_NorR"/>
</dbReference>
<keyword evidence="9" id="KW-1185">Reference proteome</keyword>
<dbReference type="Pfam" id="PF25601">
    <property type="entry name" value="AAA_lid_14"/>
    <property type="match status" value="1"/>
</dbReference>
<accession>U5MSH8</accession>
<evidence type="ECO:0000256" key="1">
    <source>
        <dbReference type="ARBA" id="ARBA00022741"/>
    </source>
</evidence>
<keyword evidence="2" id="KW-0067">ATP-binding</keyword>
<dbReference type="Pfam" id="PF13188">
    <property type="entry name" value="PAS_8"/>
    <property type="match status" value="1"/>
</dbReference>
<evidence type="ECO:0000313" key="9">
    <source>
        <dbReference type="Proteomes" id="UP000017118"/>
    </source>
</evidence>
<keyword evidence="5" id="KW-0804">Transcription</keyword>
<evidence type="ECO:0000313" key="8">
    <source>
        <dbReference type="EMBL" id="AGX42611.1"/>
    </source>
</evidence>
<dbReference type="PROSITE" id="PS50112">
    <property type="entry name" value="PAS"/>
    <property type="match status" value="1"/>
</dbReference>
<feature type="domain" description="PAS" evidence="7">
    <location>
        <begin position="220"/>
        <end position="273"/>
    </location>
</feature>
<keyword evidence="3" id="KW-0805">Transcription regulation</keyword>
<name>U5MSH8_CLOSA</name>
<dbReference type="Gene3D" id="3.40.50.300">
    <property type="entry name" value="P-loop containing nucleotide triphosphate hydrolases"/>
    <property type="match status" value="1"/>
</dbReference>
<dbReference type="CDD" id="cd00009">
    <property type="entry name" value="AAA"/>
    <property type="match status" value="1"/>
</dbReference>
<dbReference type="GO" id="GO:0006355">
    <property type="term" value="P:regulation of DNA-templated transcription"/>
    <property type="evidence" value="ECO:0007669"/>
    <property type="project" value="InterPro"/>
</dbReference>
<evidence type="ECO:0000256" key="4">
    <source>
        <dbReference type="ARBA" id="ARBA00023125"/>
    </source>
</evidence>
<dbReference type="Gene3D" id="3.30.450.40">
    <property type="match status" value="1"/>
</dbReference>
<evidence type="ECO:0000256" key="3">
    <source>
        <dbReference type="ARBA" id="ARBA00023015"/>
    </source>
</evidence>
<dbReference type="InterPro" id="IPR029016">
    <property type="entry name" value="GAF-like_dom_sf"/>
</dbReference>
<dbReference type="InterPro" id="IPR027417">
    <property type="entry name" value="P-loop_NTPase"/>
</dbReference>
<dbReference type="AlphaFoldDB" id="U5MSH8"/>
<keyword evidence="1" id="KW-0547">Nucleotide-binding</keyword>
<dbReference type="Proteomes" id="UP000017118">
    <property type="component" value="Chromosome"/>
</dbReference>
<organism evidence="8 9">
    <name type="scientific">Clostridium saccharobutylicum DSM 13864</name>
    <dbReference type="NCBI Taxonomy" id="1345695"/>
    <lineage>
        <taxon>Bacteria</taxon>
        <taxon>Bacillati</taxon>
        <taxon>Bacillota</taxon>
        <taxon>Clostridia</taxon>
        <taxon>Eubacteriales</taxon>
        <taxon>Clostridiaceae</taxon>
        <taxon>Clostridium</taxon>
    </lineage>
</organism>
<evidence type="ECO:0000259" key="7">
    <source>
        <dbReference type="PROSITE" id="PS50112"/>
    </source>
</evidence>
<dbReference type="SMART" id="SM00382">
    <property type="entry name" value="AAA"/>
    <property type="match status" value="1"/>
</dbReference>
<dbReference type="PRINTS" id="PR01590">
    <property type="entry name" value="HTHFIS"/>
</dbReference>
<evidence type="ECO:0000259" key="6">
    <source>
        <dbReference type="PROSITE" id="PS50045"/>
    </source>
</evidence>
<dbReference type="InterPro" id="IPR025944">
    <property type="entry name" value="Sigma_54_int_dom_CS"/>
</dbReference>
<protein>
    <submittedName>
        <fullName evidence="8">Signal-transduction and transcriptional-control protein Stc</fullName>
    </submittedName>
</protein>
<dbReference type="SUPFAM" id="SSF52540">
    <property type="entry name" value="P-loop containing nucleoside triphosphate hydrolases"/>
    <property type="match status" value="1"/>
</dbReference>
<dbReference type="InterPro" id="IPR003593">
    <property type="entry name" value="AAA+_ATPase"/>
</dbReference>
<reference evidence="8 9" key="1">
    <citation type="journal article" date="2013" name="Genome Announc.">
        <title>Complete Genome Sequence of the Solvent Producer Clostridium saccharobutylicum NCP262 (DSM 13864).</title>
        <authorList>
            <person name="Poehlein A."/>
            <person name="Hartwich K."/>
            <person name="Krabben P."/>
            <person name="Ehrenreich A."/>
            <person name="Liebl W."/>
            <person name="Durre P."/>
            <person name="Gottschalk G."/>
            <person name="Daniel R."/>
        </authorList>
    </citation>
    <scope>NUCLEOTIDE SEQUENCE [LARGE SCALE GENOMIC DNA]</scope>
    <source>
        <strain evidence="8">DSM 13864</strain>
    </source>
</reference>
<dbReference type="InterPro" id="IPR003018">
    <property type="entry name" value="GAF"/>
</dbReference>
<dbReference type="PROSITE" id="PS00675">
    <property type="entry name" value="SIGMA54_INTERACT_1"/>
    <property type="match status" value="1"/>
</dbReference>
<dbReference type="Gene3D" id="1.10.10.60">
    <property type="entry name" value="Homeodomain-like"/>
    <property type="match status" value="1"/>
</dbReference>
<dbReference type="InterPro" id="IPR025943">
    <property type="entry name" value="Sigma_54_int_dom_ATP-bd_2"/>
</dbReference>
<dbReference type="PROSITE" id="PS50045">
    <property type="entry name" value="SIGMA54_INTERACT_4"/>
    <property type="match status" value="1"/>
</dbReference>
<dbReference type="FunFam" id="3.40.50.300:FF:000006">
    <property type="entry name" value="DNA-binding transcriptional regulator NtrC"/>
    <property type="match status" value="1"/>
</dbReference>
<dbReference type="PROSITE" id="PS00688">
    <property type="entry name" value="SIGMA54_INTERACT_3"/>
    <property type="match status" value="1"/>
</dbReference>
<dbReference type="Gene3D" id="1.10.8.60">
    <property type="match status" value="1"/>
</dbReference>
<dbReference type="KEGG" id="csb:CLSA_c16130"/>
<dbReference type="InterPro" id="IPR035965">
    <property type="entry name" value="PAS-like_dom_sf"/>
</dbReference>
<dbReference type="Pfam" id="PF02954">
    <property type="entry name" value="HTH_8"/>
    <property type="match status" value="1"/>
</dbReference>
<feature type="domain" description="Sigma-54 factor interaction" evidence="6">
    <location>
        <begin position="344"/>
        <end position="574"/>
    </location>
</feature>
<gene>
    <name evidence="8" type="primary">stc1</name>
    <name evidence="8" type="ORF">CLSA_c16130</name>
</gene>
<dbReference type="Pfam" id="PF01590">
    <property type="entry name" value="GAF"/>
    <property type="match status" value="1"/>
</dbReference>
<dbReference type="SUPFAM" id="SSF46689">
    <property type="entry name" value="Homeodomain-like"/>
    <property type="match status" value="1"/>
</dbReference>
<dbReference type="InterPro" id="IPR002197">
    <property type="entry name" value="HTH_Fis"/>
</dbReference>
<dbReference type="InterPro" id="IPR009057">
    <property type="entry name" value="Homeodomain-like_sf"/>
</dbReference>
<dbReference type="Gene3D" id="3.30.450.20">
    <property type="entry name" value="PAS domain"/>
    <property type="match status" value="1"/>
</dbReference>